<dbReference type="Gene3D" id="2.30.30.1210">
    <property type="entry name" value="Domain of unknown function DUF1541"/>
    <property type="match status" value="1"/>
</dbReference>
<dbReference type="KEGG" id="cluj:IAU68_00755"/>
<dbReference type="Proteomes" id="UP000642876">
    <property type="component" value="Unassembled WGS sequence"/>
</dbReference>
<organism evidence="3 4">
    <name type="scientific">Corynebacterium lujinxingii</name>
    <dbReference type="NCBI Taxonomy" id="2763010"/>
    <lineage>
        <taxon>Bacteria</taxon>
        <taxon>Bacillati</taxon>
        <taxon>Actinomycetota</taxon>
        <taxon>Actinomycetes</taxon>
        <taxon>Mycobacteriales</taxon>
        <taxon>Corynebacteriaceae</taxon>
        <taxon>Corynebacterium</taxon>
    </lineage>
</organism>
<dbReference type="EMBL" id="JACMYE010000008">
    <property type="protein sequence ID" value="MBC3179528.1"/>
    <property type="molecule type" value="Genomic_DNA"/>
</dbReference>
<dbReference type="Proteomes" id="UP000516235">
    <property type="component" value="Chromosome"/>
</dbReference>
<proteinExistence type="predicted"/>
<dbReference type="RefSeq" id="WP_171193183.1">
    <property type="nucleotide sequence ID" value="NZ_CP061032.1"/>
</dbReference>
<dbReference type="InterPro" id="IPR011438">
    <property type="entry name" value="DUF1541"/>
</dbReference>
<dbReference type="PROSITE" id="PS51257">
    <property type="entry name" value="PROKAR_LIPOPROTEIN"/>
    <property type="match status" value="1"/>
</dbReference>
<evidence type="ECO:0000313" key="3">
    <source>
        <dbReference type="EMBL" id="QNP90360.1"/>
    </source>
</evidence>
<protein>
    <submittedName>
        <fullName evidence="3">DUF1541 domain-containing protein</fullName>
    </submittedName>
</protein>
<sequence>MFSRVTVSIASVLLVGALGVGCSSISEGLADGGPAPEGIEQTQNPRFPVGTEVTLTADHYDGMKGAPATIVGAYNTTAYSVNYYPTNGGEPVLNHKWVVQEEIENAGTNELIDGTPVTIHANHEDGLDGAEGTINYSTRETVYMVDYEANDKTYRNHKWLVESEIEPR</sequence>
<accession>A0A7H0JZ94</accession>
<evidence type="ECO:0000313" key="2">
    <source>
        <dbReference type="EMBL" id="MBC3179528.1"/>
    </source>
</evidence>
<keyword evidence="5" id="KW-1185">Reference proteome</keyword>
<dbReference type="AlphaFoldDB" id="A0A7H0JZ94"/>
<feature type="domain" description="DUF1541" evidence="1">
    <location>
        <begin position="113"/>
        <end position="162"/>
    </location>
</feature>
<name>A0A7H0JZ94_9CORY</name>
<evidence type="ECO:0000313" key="4">
    <source>
        <dbReference type="Proteomes" id="UP000516235"/>
    </source>
</evidence>
<evidence type="ECO:0000259" key="1">
    <source>
        <dbReference type="Pfam" id="PF07563"/>
    </source>
</evidence>
<reference evidence="4 5" key="1">
    <citation type="submission" date="2020-08" db="EMBL/GenBank/DDBJ databases">
        <title>novel species in genus Corynebacterium.</title>
        <authorList>
            <person name="Zhang G."/>
        </authorList>
    </citation>
    <scope>NUCLEOTIDE SEQUENCE [LARGE SCALE GENOMIC DNA]</scope>
    <source>
        <strain evidence="3">Zg-917</strain>
        <strain evidence="4 5">zg-917</strain>
    </source>
</reference>
<feature type="domain" description="DUF1541" evidence="1">
    <location>
        <begin position="49"/>
        <end position="100"/>
    </location>
</feature>
<dbReference type="EMBL" id="CP061032">
    <property type="protein sequence ID" value="QNP90360.1"/>
    <property type="molecule type" value="Genomic_DNA"/>
</dbReference>
<gene>
    <name evidence="2" type="ORF">H7348_09475</name>
    <name evidence="3" type="ORF">IAU68_00755</name>
</gene>
<evidence type="ECO:0000313" key="5">
    <source>
        <dbReference type="Proteomes" id="UP000642876"/>
    </source>
</evidence>
<dbReference type="Pfam" id="PF07563">
    <property type="entry name" value="DUF1541"/>
    <property type="match status" value="2"/>
</dbReference>